<dbReference type="CDD" id="cd07328">
    <property type="entry name" value="M48_Ste24p_like"/>
    <property type="match status" value="1"/>
</dbReference>
<keyword evidence="9 13" id="KW-1133">Transmembrane helix</keyword>
<name>A0A3G2T2N5_9GAMM</name>
<organism evidence="15 16">
    <name type="scientific">Acinetobacter wuhouensis</name>
    <dbReference type="NCBI Taxonomy" id="1879050"/>
    <lineage>
        <taxon>Bacteria</taxon>
        <taxon>Pseudomonadati</taxon>
        <taxon>Pseudomonadota</taxon>
        <taxon>Gammaproteobacteria</taxon>
        <taxon>Moraxellales</taxon>
        <taxon>Moraxellaceae</taxon>
        <taxon>Acinetobacter</taxon>
    </lineage>
</organism>
<reference evidence="15 16" key="1">
    <citation type="submission" date="2018-10" db="EMBL/GenBank/DDBJ databases">
        <title>The complete genome of Acinetobacter wuhouensis strain WCHAW010062.</title>
        <authorList>
            <person name="Hu Y."/>
            <person name="Long H."/>
            <person name="Feng Y."/>
            <person name="Zong Z."/>
        </authorList>
    </citation>
    <scope>NUCLEOTIDE SEQUENCE [LARGE SCALE GENOMIC DNA]</scope>
    <source>
        <strain evidence="15 16">WCHAW010062</strain>
    </source>
</reference>
<evidence type="ECO:0000256" key="12">
    <source>
        <dbReference type="SAM" id="Coils"/>
    </source>
</evidence>
<dbReference type="PANTHER" id="PTHR43221:SF1">
    <property type="entry name" value="PROTEASE HTPX"/>
    <property type="match status" value="1"/>
</dbReference>
<evidence type="ECO:0000256" key="11">
    <source>
        <dbReference type="ARBA" id="ARBA00023136"/>
    </source>
</evidence>
<keyword evidence="3" id="KW-1003">Cell membrane</keyword>
<evidence type="ECO:0000256" key="13">
    <source>
        <dbReference type="SAM" id="Phobius"/>
    </source>
</evidence>
<evidence type="ECO:0000256" key="8">
    <source>
        <dbReference type="ARBA" id="ARBA00022833"/>
    </source>
</evidence>
<feature type="coiled-coil region" evidence="12">
    <location>
        <begin position="481"/>
        <end position="508"/>
    </location>
</feature>
<sequence length="618" mass="71897">MYDQKRIEKLEQALKENPKKYQAKVTLLAWLGNLYIAFGVIVLLILLVLACLSILVLKAFAIKIIIPVAIFLYVIVRSLWVSVDKPQGIEIFQQDAPELFQIIHRLREQLNSPHFHHVLITEEFNAAVVQRPRLGILGHDENYLIIGLPLMQSLSTEQLTSVLAHEFGHLSKNHARAANWIYRQRIRWSQLYMLVEQNASRIDIIFRPFFKRFVPYFAAYSFPIARANEYEADRISVELTSAETVAETLSTVNIVGCYLNEEFWPTIFKHAEEMPKPNVSPYLGYVQRLTDFSQNDKTQLWLNQSLSLKTSFEDTHPSLQDRLDAIGQPAKVAWVSNEAKSDRLLGSSLIEITQIFDQKWQSDVLESWQNHHQNIQKQKEYLDELNQKIEQNVILTEDEKIDHIDLTERIAHDPERAFQLCEVLYQQDSENARVNFIYGQFLIERKNDLGCEILERAAELNEFYQVKVYETLQQFYLSQQNSTLADKYQQLLLDRVELEQNAMQEREQVTARDQFIPHALTDIELEALLSQLKAYSNIKKVYLVRKQTQYLAHVPCYVLGFSLKQGFGKVDEDAIVQTMRVLHENVTFVGETFLLSFDLAQTKQMKNKILKVQNSQLI</sequence>
<dbReference type="EMBL" id="CP033133">
    <property type="protein sequence ID" value="AYO54006.1"/>
    <property type="molecule type" value="Genomic_DNA"/>
</dbReference>
<evidence type="ECO:0000256" key="1">
    <source>
        <dbReference type="ARBA" id="ARBA00001947"/>
    </source>
</evidence>
<dbReference type="PANTHER" id="PTHR43221">
    <property type="entry name" value="PROTEASE HTPX"/>
    <property type="match status" value="1"/>
</dbReference>
<evidence type="ECO:0000313" key="15">
    <source>
        <dbReference type="EMBL" id="AYO54006.1"/>
    </source>
</evidence>
<evidence type="ECO:0000256" key="7">
    <source>
        <dbReference type="ARBA" id="ARBA00022801"/>
    </source>
</evidence>
<evidence type="ECO:0000256" key="4">
    <source>
        <dbReference type="ARBA" id="ARBA00022670"/>
    </source>
</evidence>
<feature type="transmembrane region" description="Helical" evidence="13">
    <location>
        <begin position="34"/>
        <end position="57"/>
    </location>
</feature>
<dbReference type="Pfam" id="PF01435">
    <property type="entry name" value="Peptidase_M48"/>
    <property type="match status" value="1"/>
</dbReference>
<evidence type="ECO:0000256" key="2">
    <source>
        <dbReference type="ARBA" id="ARBA00004651"/>
    </source>
</evidence>
<dbReference type="Proteomes" id="UP000279962">
    <property type="component" value="Chromosome"/>
</dbReference>
<feature type="transmembrane region" description="Helical" evidence="13">
    <location>
        <begin position="64"/>
        <end position="83"/>
    </location>
</feature>
<evidence type="ECO:0000256" key="5">
    <source>
        <dbReference type="ARBA" id="ARBA00022692"/>
    </source>
</evidence>
<gene>
    <name evidence="15" type="ORF">CDG68_10335</name>
</gene>
<dbReference type="GO" id="GO:0005886">
    <property type="term" value="C:plasma membrane"/>
    <property type="evidence" value="ECO:0007669"/>
    <property type="project" value="UniProtKB-SubCell"/>
</dbReference>
<comment type="cofactor">
    <cofactor evidence="1">
        <name>Zn(2+)</name>
        <dbReference type="ChEBI" id="CHEBI:29105"/>
    </cofactor>
</comment>
<dbReference type="GO" id="GO:0006508">
    <property type="term" value="P:proteolysis"/>
    <property type="evidence" value="ECO:0007669"/>
    <property type="project" value="UniProtKB-KW"/>
</dbReference>
<keyword evidence="4" id="KW-0645">Protease</keyword>
<evidence type="ECO:0000256" key="6">
    <source>
        <dbReference type="ARBA" id="ARBA00022723"/>
    </source>
</evidence>
<evidence type="ECO:0000256" key="9">
    <source>
        <dbReference type="ARBA" id="ARBA00022989"/>
    </source>
</evidence>
<keyword evidence="11 13" id="KW-0472">Membrane</keyword>
<evidence type="ECO:0000259" key="14">
    <source>
        <dbReference type="Pfam" id="PF01435"/>
    </source>
</evidence>
<feature type="domain" description="Peptidase M48" evidence="14">
    <location>
        <begin position="142"/>
        <end position="327"/>
    </location>
</feature>
<keyword evidence="12" id="KW-0175">Coiled coil</keyword>
<dbReference type="InterPro" id="IPR001915">
    <property type="entry name" value="Peptidase_M48"/>
</dbReference>
<dbReference type="GO" id="GO:0046872">
    <property type="term" value="F:metal ion binding"/>
    <property type="evidence" value="ECO:0007669"/>
    <property type="project" value="UniProtKB-KW"/>
</dbReference>
<keyword evidence="7" id="KW-0378">Hydrolase</keyword>
<keyword evidence="6" id="KW-0479">Metal-binding</keyword>
<evidence type="ECO:0000256" key="10">
    <source>
        <dbReference type="ARBA" id="ARBA00023049"/>
    </source>
</evidence>
<evidence type="ECO:0000256" key="3">
    <source>
        <dbReference type="ARBA" id="ARBA00022475"/>
    </source>
</evidence>
<comment type="subcellular location">
    <subcellularLocation>
        <location evidence="2">Cell membrane</location>
        <topology evidence="2">Multi-pass membrane protein</topology>
    </subcellularLocation>
</comment>
<dbReference type="AlphaFoldDB" id="A0A3G2T2N5"/>
<dbReference type="InterPro" id="IPR050083">
    <property type="entry name" value="HtpX_protease"/>
</dbReference>
<dbReference type="RefSeq" id="WP_087554079.1">
    <property type="nucleotide sequence ID" value="NZ_CP033133.1"/>
</dbReference>
<protein>
    <submittedName>
        <fullName evidence="15">Peptidase M48</fullName>
    </submittedName>
</protein>
<accession>A0A3G2T2N5</accession>
<evidence type="ECO:0000313" key="16">
    <source>
        <dbReference type="Proteomes" id="UP000279962"/>
    </source>
</evidence>
<dbReference type="GO" id="GO:0004222">
    <property type="term" value="F:metalloendopeptidase activity"/>
    <property type="evidence" value="ECO:0007669"/>
    <property type="project" value="InterPro"/>
</dbReference>
<keyword evidence="5 13" id="KW-0812">Transmembrane</keyword>
<keyword evidence="8" id="KW-0862">Zinc</keyword>
<keyword evidence="10" id="KW-0482">Metalloprotease</keyword>
<proteinExistence type="predicted"/>
<dbReference type="Gene3D" id="3.30.2010.10">
    <property type="entry name" value="Metalloproteases ('zincins'), catalytic domain"/>
    <property type="match status" value="1"/>
</dbReference>